<dbReference type="InterPro" id="IPR041986">
    <property type="entry name" value="ZZEF1_ZZ"/>
</dbReference>
<dbReference type="PROSITE" id="PS51284">
    <property type="entry name" value="DOC"/>
    <property type="match status" value="1"/>
</dbReference>
<dbReference type="EMBL" id="AAPE02051567">
    <property type="status" value="NOT_ANNOTATED_CDS"/>
    <property type="molecule type" value="Genomic_DNA"/>
</dbReference>
<gene>
    <name evidence="10" type="primary">ZZEF1</name>
</gene>
<evidence type="ECO:0000256" key="2">
    <source>
        <dbReference type="ARBA" id="ARBA00022771"/>
    </source>
</evidence>
<dbReference type="HOGENOM" id="CLU_000703_0_0_1"/>
<dbReference type="STRING" id="59463.ENSMLUP00000003043"/>
<dbReference type="InterPro" id="IPR008979">
    <property type="entry name" value="Galactose-bd-like_sf"/>
</dbReference>
<dbReference type="FunCoup" id="G1NZY1">
    <property type="interactions" value="2525"/>
</dbReference>
<dbReference type="InParanoid" id="G1NZY1"/>
<evidence type="ECO:0000256" key="3">
    <source>
        <dbReference type="ARBA" id="ARBA00022833"/>
    </source>
</evidence>
<dbReference type="eggNOG" id="KOG1426">
    <property type="taxonomic scope" value="Eukaryota"/>
</dbReference>
<dbReference type="InterPro" id="IPR004939">
    <property type="entry name" value="APC_su10/DOC_dom"/>
</dbReference>
<dbReference type="InterPro" id="IPR035914">
    <property type="entry name" value="Sperma_CUB_dom_sf"/>
</dbReference>
<dbReference type="Gene3D" id="2.60.120.290">
    <property type="entry name" value="Spermadhesin, CUB domain"/>
    <property type="match status" value="1"/>
</dbReference>
<evidence type="ECO:0000259" key="8">
    <source>
        <dbReference type="PROSITE" id="PS50222"/>
    </source>
</evidence>
<dbReference type="Pfam" id="PF03256">
    <property type="entry name" value="ANAPC10"/>
    <property type="match status" value="1"/>
</dbReference>
<evidence type="ECO:0000259" key="7">
    <source>
        <dbReference type="PROSITE" id="PS50135"/>
    </source>
</evidence>
<proteinExistence type="predicted"/>
<feature type="domain" description="ZZ-type" evidence="7">
    <location>
        <begin position="1708"/>
        <end position="1763"/>
    </location>
</feature>
<dbReference type="CDD" id="cd02343">
    <property type="entry name" value="ZZ_EF"/>
    <property type="match status" value="1"/>
</dbReference>
<dbReference type="InterPro" id="IPR043145">
    <property type="entry name" value="Znf_ZZ_sf"/>
</dbReference>
<keyword evidence="1" id="KW-0479">Metal-binding</keyword>
<dbReference type="PANTHER" id="PTHR22772:SF4">
    <property type="entry name" value="ZINC FINGER ZZ-TYPE AND EF-HAND DOMAIN-CONTAINING PROTEIN 1"/>
    <property type="match status" value="1"/>
</dbReference>
<dbReference type="GeneTree" id="ENSGT00940000155045"/>
<feature type="domain" description="ZZ-type" evidence="7">
    <location>
        <begin position="1659"/>
        <end position="1714"/>
    </location>
</feature>
<dbReference type="InterPro" id="IPR000433">
    <property type="entry name" value="Znf_ZZ"/>
</dbReference>
<dbReference type="SUPFAM" id="SSF49785">
    <property type="entry name" value="Galactose-binding domain-like"/>
    <property type="match status" value="1"/>
</dbReference>
<evidence type="ECO:0000259" key="9">
    <source>
        <dbReference type="PROSITE" id="PS51284"/>
    </source>
</evidence>
<feature type="region of interest" description="Disordered" evidence="6">
    <location>
        <begin position="1879"/>
        <end position="1954"/>
    </location>
</feature>
<feature type="compositionally biased region" description="Low complexity" evidence="6">
    <location>
        <begin position="1356"/>
        <end position="1368"/>
    </location>
</feature>
<evidence type="ECO:0000256" key="1">
    <source>
        <dbReference type="ARBA" id="ARBA00022723"/>
    </source>
</evidence>
<dbReference type="CDD" id="cd02249">
    <property type="entry name" value="ZZ"/>
    <property type="match status" value="1"/>
</dbReference>
<feature type="compositionally biased region" description="Basic and acidic residues" evidence="6">
    <location>
        <begin position="1323"/>
        <end position="1354"/>
    </location>
</feature>
<accession>G1NZY1</accession>
<dbReference type="GO" id="GO:0042393">
    <property type="term" value="F:histone binding"/>
    <property type="evidence" value="ECO:0007669"/>
    <property type="project" value="Ensembl"/>
</dbReference>
<organism evidence="10 11">
    <name type="scientific">Myotis lucifugus</name>
    <name type="common">Little brown bat</name>
    <dbReference type="NCBI Taxonomy" id="59463"/>
    <lineage>
        <taxon>Eukaryota</taxon>
        <taxon>Metazoa</taxon>
        <taxon>Chordata</taxon>
        <taxon>Craniata</taxon>
        <taxon>Vertebrata</taxon>
        <taxon>Euteleostomi</taxon>
        <taxon>Mammalia</taxon>
        <taxon>Eutheria</taxon>
        <taxon>Laurasiatheria</taxon>
        <taxon>Chiroptera</taxon>
        <taxon>Yangochiroptera</taxon>
        <taxon>Vespertilionidae</taxon>
        <taxon>Myotis</taxon>
    </lineage>
</organism>
<keyword evidence="11" id="KW-1185">Reference proteome</keyword>
<dbReference type="InterPro" id="IPR040099">
    <property type="entry name" value="ZZEF1"/>
</dbReference>
<evidence type="ECO:0000256" key="6">
    <source>
        <dbReference type="SAM" id="MobiDB-lite"/>
    </source>
</evidence>
<evidence type="ECO:0000256" key="5">
    <source>
        <dbReference type="PROSITE-ProRule" id="PRU00228"/>
    </source>
</evidence>
<protein>
    <submittedName>
        <fullName evidence="10">Zinc finger ZZ-type and EF-hand domain containing 1</fullName>
    </submittedName>
</protein>
<reference evidence="10" key="3">
    <citation type="submission" date="2025-09" db="UniProtKB">
        <authorList>
            <consortium name="Ensembl"/>
        </authorList>
    </citation>
    <scope>IDENTIFICATION</scope>
</reference>
<evidence type="ECO:0000313" key="10">
    <source>
        <dbReference type="Ensembl" id="ENSMLUP00000003043.2"/>
    </source>
</evidence>
<dbReference type="InterPro" id="IPR002048">
    <property type="entry name" value="EF_hand_dom"/>
</dbReference>
<dbReference type="PROSITE" id="PS01357">
    <property type="entry name" value="ZF_ZZ_1"/>
    <property type="match status" value="1"/>
</dbReference>
<dbReference type="SUPFAM" id="SSF57850">
    <property type="entry name" value="RING/U-box"/>
    <property type="match status" value="2"/>
</dbReference>
<keyword evidence="3" id="KW-0862">Zinc</keyword>
<feature type="region of interest" description="Disordered" evidence="6">
    <location>
        <begin position="2302"/>
        <end position="2335"/>
    </location>
</feature>
<reference evidence="10 11" key="1">
    <citation type="journal article" date="2011" name="Nature">
        <title>A high-resolution map of human evolutionary constraint using 29 mammals.</title>
        <authorList>
            <person name="Lindblad-Toh K."/>
            <person name="Garber M."/>
            <person name="Zuk O."/>
            <person name="Lin M.F."/>
            <person name="Parker B.J."/>
            <person name="Washietl S."/>
            <person name="Kheradpour P."/>
            <person name="Ernst J."/>
            <person name="Jordan G."/>
            <person name="Mauceli E."/>
            <person name="Ward L.D."/>
            <person name="Lowe C.B."/>
            <person name="Holloway A.K."/>
            <person name="Clamp M."/>
            <person name="Gnerre S."/>
            <person name="Alfoldi J."/>
            <person name="Beal K."/>
            <person name="Chang J."/>
            <person name="Clawson H."/>
            <person name="Cuff J."/>
            <person name="Di Palma F."/>
            <person name="Fitzgerald S."/>
            <person name="Flicek P."/>
            <person name="Guttman M."/>
            <person name="Hubisz M.J."/>
            <person name="Jaffe D.B."/>
            <person name="Jungreis I."/>
            <person name="Kent W.J."/>
            <person name="Kostka D."/>
            <person name="Lara M."/>
            <person name="Martins A.L."/>
            <person name="Massingham T."/>
            <person name="Moltke I."/>
            <person name="Raney B.J."/>
            <person name="Rasmussen M.D."/>
            <person name="Robinson J."/>
            <person name="Stark A."/>
            <person name="Vilella A.J."/>
            <person name="Wen J."/>
            <person name="Xie X."/>
            <person name="Zody M.C."/>
            <person name="Baldwin J."/>
            <person name="Bloom T."/>
            <person name="Chin C.W."/>
            <person name="Heiman D."/>
            <person name="Nicol R."/>
            <person name="Nusbaum C."/>
            <person name="Young S."/>
            <person name="Wilkinson J."/>
            <person name="Worley K.C."/>
            <person name="Kovar C.L."/>
            <person name="Muzny D.M."/>
            <person name="Gibbs R.A."/>
            <person name="Cree A."/>
            <person name="Dihn H.H."/>
            <person name="Fowler G."/>
            <person name="Jhangiani S."/>
            <person name="Joshi V."/>
            <person name="Lee S."/>
            <person name="Lewis L.R."/>
            <person name="Nazareth L.V."/>
            <person name="Okwuonu G."/>
            <person name="Santibanez J."/>
            <person name="Warren W.C."/>
            <person name="Mardis E.R."/>
            <person name="Weinstock G.M."/>
            <person name="Wilson R.K."/>
            <person name="Delehaunty K."/>
            <person name="Dooling D."/>
            <person name="Fronik C."/>
            <person name="Fulton L."/>
            <person name="Fulton B."/>
            <person name="Graves T."/>
            <person name="Minx P."/>
            <person name="Sodergren E."/>
            <person name="Birney E."/>
            <person name="Margulies E.H."/>
            <person name="Herrero J."/>
            <person name="Green E.D."/>
            <person name="Haussler D."/>
            <person name="Siepel A."/>
            <person name="Goldman N."/>
            <person name="Pollard K.S."/>
            <person name="Pedersen J.S."/>
            <person name="Lander E.S."/>
            <person name="Kellis M."/>
        </authorList>
    </citation>
    <scope>NUCLEOTIDE SEQUENCE [LARGE SCALE GENOMIC DNA]</scope>
</reference>
<dbReference type="PROSITE" id="PS50135">
    <property type="entry name" value="ZF_ZZ_2"/>
    <property type="match status" value="2"/>
</dbReference>
<dbReference type="EMBL" id="AAPE02051566">
    <property type="status" value="NOT_ANNOTATED_CDS"/>
    <property type="molecule type" value="Genomic_DNA"/>
</dbReference>
<reference evidence="10" key="2">
    <citation type="submission" date="2025-08" db="UniProtKB">
        <authorList>
            <consortium name="Ensembl"/>
        </authorList>
    </citation>
    <scope>IDENTIFICATION</scope>
</reference>
<dbReference type="Proteomes" id="UP000001074">
    <property type="component" value="Unassembled WGS sequence"/>
</dbReference>
<dbReference type="GO" id="GO:0005509">
    <property type="term" value="F:calcium ion binding"/>
    <property type="evidence" value="ECO:0007669"/>
    <property type="project" value="InterPro"/>
</dbReference>
<dbReference type="GO" id="GO:0008270">
    <property type="term" value="F:zinc ion binding"/>
    <property type="evidence" value="ECO:0007669"/>
    <property type="project" value="UniProtKB-KW"/>
</dbReference>
<dbReference type="Gene3D" id="3.30.60.90">
    <property type="match status" value="2"/>
</dbReference>
<dbReference type="OMA" id="RPTPPCE"/>
<dbReference type="Ensembl" id="ENSMLUT00000003349.2">
    <property type="protein sequence ID" value="ENSMLUP00000003043.2"/>
    <property type="gene ID" value="ENSMLUG00000003340.2"/>
</dbReference>
<feature type="domain" description="EF-hand" evidence="8">
    <location>
        <begin position="1"/>
        <end position="28"/>
    </location>
</feature>
<dbReference type="SMART" id="SM00291">
    <property type="entry name" value="ZnF_ZZ"/>
    <property type="match status" value="2"/>
</dbReference>
<evidence type="ECO:0000313" key="11">
    <source>
        <dbReference type="Proteomes" id="UP000001074"/>
    </source>
</evidence>
<keyword evidence="2 5" id="KW-0863">Zinc-finger</keyword>
<dbReference type="Gene3D" id="2.60.120.260">
    <property type="entry name" value="Galactose-binding domain-like"/>
    <property type="match status" value="1"/>
</dbReference>
<dbReference type="EMBL" id="AAPE02051568">
    <property type="status" value="NOT_ANNOTATED_CDS"/>
    <property type="molecule type" value="Genomic_DNA"/>
</dbReference>
<name>G1NZY1_MYOLU</name>
<dbReference type="PROSITE" id="PS50222">
    <property type="entry name" value="EF_HAND_2"/>
    <property type="match status" value="1"/>
</dbReference>
<feature type="region of interest" description="Disordered" evidence="6">
    <location>
        <begin position="1323"/>
        <end position="1416"/>
    </location>
</feature>
<feature type="compositionally biased region" description="Low complexity" evidence="6">
    <location>
        <begin position="1388"/>
        <end position="1414"/>
    </location>
</feature>
<dbReference type="InterPro" id="IPR047052">
    <property type="entry name" value="ZZEF1_APC10"/>
</dbReference>
<dbReference type="Pfam" id="PF00569">
    <property type="entry name" value="ZZ"/>
    <property type="match status" value="2"/>
</dbReference>
<evidence type="ECO:0000256" key="4">
    <source>
        <dbReference type="ARBA" id="ARBA00023157"/>
    </source>
</evidence>
<keyword evidence="4" id="KW-1015">Disulfide bond</keyword>
<dbReference type="PANTHER" id="PTHR22772">
    <property type="entry name" value="NOVEL ZZ TYPE ZINC FINGER DOMAIN CONTAINING PROTEIN"/>
    <property type="match status" value="1"/>
</dbReference>
<dbReference type="SMART" id="SM01337">
    <property type="entry name" value="APC10"/>
    <property type="match status" value="1"/>
</dbReference>
<sequence length="2841" mass="318980">AFAQFDAEGDGTVDAESMLEALKNSSGANLQGELSHIIRQLQACSLVPGFIDIFSESKEGLGVHSSMILRFLHRNRLSSMVIPYPMLDHCNNMCTMRASVLKESLDELVQKEKESPGDLTGSPEMDKLKSIAKCYAYIETSSNPTDIDKMTNGETSSYWQSDGSARSHWIRLKMKPDVVLRHLSIAVASTDQSYMPQQVTVAVGRNASDLQEVRDVHIPSNVTGYVTLLENANISQLYVQINIKRCLSDGCDTRIHGLRAVGFQRVKKSGVSVSDASAIWYWSLLTSLVTASMETNPAFVQTVLRNTQKALQHMPPLSLSPGSTDGSTFLSPNVLEEVDSFLIRITSCCSTPDVELTLLAFALARGSVAKVLSSLCTVTDHLDTHYDASSLISSMASVRQNLLLKYGKPLQLTLQACDVKGKEEKSGPENLLVEPWTRDGFLTETGKTRASTIFSTATESALQVTQIRIMVRRGGIGAQCGLIFAYNSSSDKFHAEEHFKRFEKYDKWKLKEFRQFVKSRIGCSPDDLGEDDPIGWFELEEEWDEAEIKLQQCRVARYLMVKFLCTRQESAERLGVQGLSISGYLRPARAEAEQSAICAHCRKDMEESVCGASLLLRTLQFIQQLAHDLVQQKESGLKYKSFLDFAGLDLEIFWNFYSKLKQNPREECICAQTLLLQLLQSCFLVLQRDATAASEDAKAPRQSPRAVEAAKELYTHLCDVVDRVDGDSVPMEILKQEVRNTLLSGAAIFFPDRQTQRNHLFTMMKNVTEQEHKQSLQLTFRSLCTYFSDRDPGGLLLLPEKGDLADTNIGEVLAVMRTLLSVAARECELLMLNKAQAEVGSVLFSLFWSVQGSLLSWCYLQLKSTDPGAKELAIDLIEKYVEQFLGSTRSILESLLSQYSGKTIVEKLCNSVFSMAARQLVIFLLDFCTLDISHCKLLREFSTLTELLKRLCSDPEGGLNKLDVETWQQEQPVVLHTWTKESAHNYENNCHEVSVFVSPGATYFEVEFDERCETEKRYDYLEFTDARGGKTRYDTKVGTDKWPKKVTFKAGPRLQFLFHSDSSNNEWGYKFTVTAYGLPDVAVSWGLDLQLLVSRLMGRLASQCMALKSVHQLGSNMAVPQAKMALVLNSPLWKPVFRHQICPELGLEASWPTHPQQDSKEVKNIPDDPCHRFLLDFAQSDPAQNFCGPYSELFKGFIQACRKQAPKTDIVAGSTIDQAVNATFAALVYRTPDLYEKLQKYVNSGGTTALSEEFAQVYSLADGIRIWMLEIKQKSLVSLGNEAEEKRGSEAAEANPESLAKECIQKSLLLLKFLSMGISSKESSDKLVTTDEPDHHLQPLDKRQRTSSVVEEHFQASASPTDTAPPAAGDRSPGLDVQPKLPPSSGPPATEVSSATAEEPSSPSTPTRRPPFTRGRLRLLSFRSMKPEEARPVPTVKEKYPVLRDVMDFIKDQSLSHESVVKVLSLRKAQAQSILEVLKIIQYCAEALGQPHCFHPPYILFLLELLTCQKEFTNYFGHLEGCGAALHKEIRDTYYRFVLFMVKAIKGFSSINDALSCVQTALLHLLDMGWEPSDLTFFVDIQLPDLLMKMSQENISVHDSVISQWSEEDELADAKQNSEWMDECQDGMFETWYEKIAQEDPEKQRKMHMFIARYCDLLNVDISCDGCDEIAPWHRYRCLQCSDMDLCKTCFLGGVKPEGHGDDHEMVNMEFTCDHCQGLIIGRRMNCNVCDDFDLCYGCYAAKKYSYGHLPTHSITAHPMVTIRSSDRQRLIQPYIHNYAWLLFAALALYSAHLASSEEVDGEKLDPRARSCAVTLRSQCMQLVGDCLMKAHQGKGLKALALLGVLPDGNSTPGNQAPPVIVPTRTAEEQLEKEAVQVAEEPADTGPFVHCNSREVKSTDSTQITWASHPGAKRSSEASRPRSGRSPARAKTWVPDADNLGASSQKPVEEKAVTPSPEQVFAECSQKRILGLLAAMLPPLKLDPTVPLIDLEHVLPLMFQVVISNAGHLNETYHLTLGLLGQLIIRLLPSEVDAAVIKVLSAKHNLFAAGDNSIMPDGWKTTHLLFSLGAVCLDSRVGLDWACSMAEILRSLNSAPLWRDVIATFTDHCIKQLPFQLKHTNIFSLLVLVGFPQVLCVGTRCVYMDNANEPHNVIILKHFTEKNRAVIVDVKTRKRKTVKDYQLVQKGGGQECSDSQAQLSQYSQHFAFIASHLLQTSMDSHCPEAVEATWVLSLALKGLYKTLKAHDFEETHATFLQTDLLKLLVKKCSKGTGFSKTWLLRDLEILSIMLYSSKKEINTLAEHGDLESDERGDQEEEVERSVSSPSEPEQKKLDPLESLDEPTRICFLMAHDALNAPLHILRAIYELQMKRTDSFFLEVQKRFDGDELTTDERIRALAQKWQPSRSLRLEEQSAKAVDTDMIILPCLSQPTRCDKATAESNPVTQKLISSTESELQQSYAKQRRTKSAALLHKELNCKSKRAVRDYLFRVNEATAILYARHVLASLLAEWPGHVPVSEDILELSGPAHMTYIFDMFMQLEEKHRWEKILQKVLQGCRENMLGTMALAACQFMEEPGMEVQVRESKHPYNNNTNFEDKVHIPGAIYLSIKFDPQCNTEEGCDELAMSSSSDFQQDRHNFSGSQQKWKDFELPGDTLYYRFTSDMSNTEWGYKFTVTAGHLGRFQTGFEILKQMLSEERVVPHLPLAKIWEWLVGVACRQTGHQRLKAIHLLLRIVLCCNHSDLCDLSLLKPLWQLFTHMEYSLFEDVTQPGILLPLHRALTELFFVTENRAQELGLLQDYLLALTTDDHLLRCAAQALQNIAAISLAINYPNKATCLWNADC</sequence>
<dbReference type="CDD" id="cd08667">
    <property type="entry name" value="APC10-ZZEF1"/>
    <property type="match status" value="1"/>
</dbReference>
<feature type="compositionally biased region" description="Basic and acidic residues" evidence="6">
    <location>
        <begin position="2302"/>
        <end position="2311"/>
    </location>
</feature>
<feature type="domain" description="DOC" evidence="9">
    <location>
        <begin position="108"/>
        <end position="287"/>
    </location>
</feature>